<name>A0A545VGY3_9HYPO</name>
<reference evidence="1 2" key="1">
    <citation type="journal article" date="2019" name="Appl. Microbiol. Biotechnol.">
        <title>Genome sequence of Isaria javanica and comparative genome analysis insights into family S53 peptidase evolution in fungal entomopathogens.</title>
        <authorList>
            <person name="Lin R."/>
            <person name="Zhang X."/>
            <person name="Xin B."/>
            <person name="Zou M."/>
            <person name="Gao Y."/>
            <person name="Qin F."/>
            <person name="Hu Q."/>
            <person name="Xie B."/>
            <person name="Cheng X."/>
        </authorList>
    </citation>
    <scope>NUCLEOTIDE SEQUENCE [LARGE SCALE GENOMIC DNA]</scope>
    <source>
        <strain evidence="1 2">IJ1G</strain>
    </source>
</reference>
<accession>A0A545VGY3</accession>
<keyword evidence="2" id="KW-1185">Reference proteome</keyword>
<dbReference type="Proteomes" id="UP000315783">
    <property type="component" value="Unassembled WGS sequence"/>
</dbReference>
<protein>
    <submittedName>
        <fullName evidence="1">Uncharacterized protein</fullName>
    </submittedName>
</protein>
<organism evidence="1 2">
    <name type="scientific">Cordyceps javanica</name>
    <dbReference type="NCBI Taxonomy" id="43265"/>
    <lineage>
        <taxon>Eukaryota</taxon>
        <taxon>Fungi</taxon>
        <taxon>Dikarya</taxon>
        <taxon>Ascomycota</taxon>
        <taxon>Pezizomycotina</taxon>
        <taxon>Sordariomycetes</taxon>
        <taxon>Hypocreomycetidae</taxon>
        <taxon>Hypocreales</taxon>
        <taxon>Cordycipitaceae</taxon>
        <taxon>Cordyceps</taxon>
    </lineage>
</organism>
<sequence length="87" mass="10067">MDMRGLPSKRLFLSISAQLRSSFGFKAMDWQEVETNCRVAVNLHRILSQTRGYLHQRISLLLLDKAQLVHLHTWTGQEVMLEFTPGL</sequence>
<proteinExistence type="predicted"/>
<gene>
    <name evidence="1" type="ORF">IF1G_00906</name>
</gene>
<evidence type="ECO:0000313" key="1">
    <source>
        <dbReference type="EMBL" id="TQW00975.1"/>
    </source>
</evidence>
<evidence type="ECO:0000313" key="2">
    <source>
        <dbReference type="Proteomes" id="UP000315783"/>
    </source>
</evidence>
<dbReference type="AlphaFoldDB" id="A0A545VGY3"/>
<comment type="caution">
    <text evidence="1">The sequence shown here is derived from an EMBL/GenBank/DDBJ whole genome shotgun (WGS) entry which is preliminary data.</text>
</comment>
<dbReference type="EMBL" id="SPUK01000001">
    <property type="protein sequence ID" value="TQW00975.1"/>
    <property type="molecule type" value="Genomic_DNA"/>
</dbReference>